<name>A0A6J6KEX8_9ZZZZ</name>
<gene>
    <name evidence="6" type="ORF">UFOPK2214_00387</name>
</gene>
<reference evidence="6" key="1">
    <citation type="submission" date="2020-05" db="EMBL/GenBank/DDBJ databases">
        <authorList>
            <person name="Chiriac C."/>
            <person name="Salcher M."/>
            <person name="Ghai R."/>
            <person name="Kavagutti S V."/>
        </authorList>
    </citation>
    <scope>NUCLEOTIDE SEQUENCE</scope>
</reference>
<feature type="domain" description="Blue (type 1) copper" evidence="5">
    <location>
        <begin position="57"/>
        <end position="139"/>
    </location>
</feature>
<dbReference type="InterPro" id="IPR000923">
    <property type="entry name" value="BlueCu_1"/>
</dbReference>
<organism evidence="6">
    <name type="scientific">freshwater metagenome</name>
    <dbReference type="NCBI Taxonomy" id="449393"/>
    <lineage>
        <taxon>unclassified sequences</taxon>
        <taxon>metagenomes</taxon>
        <taxon>ecological metagenomes</taxon>
    </lineage>
</organism>
<keyword evidence="3" id="KW-0249">Electron transport</keyword>
<dbReference type="InterPro" id="IPR008972">
    <property type="entry name" value="Cupredoxin"/>
</dbReference>
<keyword evidence="4" id="KW-0186">Copper</keyword>
<dbReference type="PROSITE" id="PS00196">
    <property type="entry name" value="COPPER_BLUE"/>
    <property type="match status" value="1"/>
</dbReference>
<proteinExistence type="predicted"/>
<evidence type="ECO:0000259" key="5">
    <source>
        <dbReference type="Pfam" id="PF00127"/>
    </source>
</evidence>
<keyword evidence="1" id="KW-0813">Transport</keyword>
<evidence type="ECO:0000256" key="3">
    <source>
        <dbReference type="ARBA" id="ARBA00022982"/>
    </source>
</evidence>
<dbReference type="Gene3D" id="2.60.40.420">
    <property type="entry name" value="Cupredoxins - blue copper proteins"/>
    <property type="match status" value="1"/>
</dbReference>
<dbReference type="EMBL" id="CAEZWJ010000008">
    <property type="protein sequence ID" value="CAB4648082.1"/>
    <property type="molecule type" value="Genomic_DNA"/>
</dbReference>
<evidence type="ECO:0000313" key="6">
    <source>
        <dbReference type="EMBL" id="CAB4648082.1"/>
    </source>
</evidence>
<sequence>MPQPSFIGPEGSKFGLMKRALPFLVAIGLLSSCGGGTSAPAETLPTGAMVVEAVSGLRFDAAEYGPVKAGEVLIGYSNEDSIRHTLILAKDNMKVANFKLVVANKGAVDSGTVTLDAGTYEVICDVPGHGNMRAKLIVE</sequence>
<dbReference type="SUPFAM" id="SSF49503">
    <property type="entry name" value="Cupredoxins"/>
    <property type="match status" value="1"/>
</dbReference>
<dbReference type="InterPro" id="IPR028871">
    <property type="entry name" value="BlueCu_1_BS"/>
</dbReference>
<dbReference type="GO" id="GO:0009055">
    <property type="term" value="F:electron transfer activity"/>
    <property type="evidence" value="ECO:0007669"/>
    <property type="project" value="InterPro"/>
</dbReference>
<keyword evidence="2" id="KW-0479">Metal-binding</keyword>
<evidence type="ECO:0000256" key="1">
    <source>
        <dbReference type="ARBA" id="ARBA00022448"/>
    </source>
</evidence>
<dbReference type="GO" id="GO:0005507">
    <property type="term" value="F:copper ion binding"/>
    <property type="evidence" value="ECO:0007669"/>
    <property type="project" value="InterPro"/>
</dbReference>
<accession>A0A6J6KEX8</accession>
<protein>
    <submittedName>
        <fullName evidence="6">Unannotated protein</fullName>
    </submittedName>
</protein>
<evidence type="ECO:0000256" key="4">
    <source>
        <dbReference type="ARBA" id="ARBA00023008"/>
    </source>
</evidence>
<dbReference type="Pfam" id="PF00127">
    <property type="entry name" value="Copper-bind"/>
    <property type="match status" value="1"/>
</dbReference>
<evidence type="ECO:0000256" key="2">
    <source>
        <dbReference type="ARBA" id="ARBA00022723"/>
    </source>
</evidence>
<dbReference type="AlphaFoldDB" id="A0A6J6KEX8"/>